<keyword evidence="2" id="KW-1185">Reference proteome</keyword>
<reference evidence="1" key="1">
    <citation type="submission" date="2023-04" db="EMBL/GenBank/DDBJ databases">
        <title>Candida boidinii NBRC 1967.</title>
        <authorList>
            <person name="Ichikawa N."/>
            <person name="Sato H."/>
            <person name="Tonouchi N."/>
        </authorList>
    </citation>
    <scope>NUCLEOTIDE SEQUENCE</scope>
    <source>
        <strain evidence="1">NBRC 1967</strain>
    </source>
</reference>
<evidence type="ECO:0000313" key="1">
    <source>
        <dbReference type="EMBL" id="GME88037.1"/>
    </source>
</evidence>
<dbReference type="EMBL" id="BSXV01000203">
    <property type="protein sequence ID" value="GME88037.1"/>
    <property type="molecule type" value="Genomic_DNA"/>
</dbReference>
<comment type="caution">
    <text evidence="1">The sequence shown here is derived from an EMBL/GenBank/DDBJ whole genome shotgun (WGS) entry which is preliminary data.</text>
</comment>
<organism evidence="1 2">
    <name type="scientific">Candida boidinii</name>
    <name type="common">Yeast</name>
    <dbReference type="NCBI Taxonomy" id="5477"/>
    <lineage>
        <taxon>Eukaryota</taxon>
        <taxon>Fungi</taxon>
        <taxon>Dikarya</taxon>
        <taxon>Ascomycota</taxon>
        <taxon>Saccharomycotina</taxon>
        <taxon>Pichiomycetes</taxon>
        <taxon>Pichiales</taxon>
        <taxon>Pichiaceae</taxon>
        <taxon>Ogataea</taxon>
        <taxon>Ogataea/Candida clade</taxon>
    </lineage>
</organism>
<evidence type="ECO:0000313" key="2">
    <source>
        <dbReference type="Proteomes" id="UP001165101"/>
    </source>
</evidence>
<name>A0ACB5TGV4_CANBO</name>
<proteinExistence type="predicted"/>
<dbReference type="Proteomes" id="UP001165101">
    <property type="component" value="Unassembled WGS sequence"/>
</dbReference>
<sequence length="211" mass="23487">MDDSIIHDYVLLDGFLIYITTLGNLFRVDLDSLNETRDYDNFLLHSYPLMGFRDYIKSNNTDKHLEPKFIKLSGCYNNFACISNNGLVLLGDSDSKFDTAPKIIDSLQRKGCISVEVGDHHFLALFQNGELYSWGSELNANGCLGLGKIDDMIRKGAVVQGMDIHVDQPTKVPMQGKVLSIAAGGHQSAAIVACDDEDQEETYEQTRMEPS</sequence>
<protein>
    <submittedName>
        <fullName evidence="1">Unnamed protein product</fullName>
    </submittedName>
</protein>
<accession>A0ACB5TGV4</accession>
<gene>
    <name evidence="1" type="ORF">Cboi01_000068600</name>
</gene>